<protein>
    <recommendedName>
        <fullName evidence="7">TF-B3 domain-containing protein</fullName>
    </recommendedName>
</protein>
<dbReference type="GO" id="GO:0003677">
    <property type="term" value="F:DNA binding"/>
    <property type="evidence" value="ECO:0007669"/>
    <property type="project" value="UniProtKB-KW"/>
</dbReference>
<keyword evidence="5" id="KW-0539">Nucleus</keyword>
<dbReference type="GO" id="GO:0005634">
    <property type="term" value="C:nucleus"/>
    <property type="evidence" value="ECO:0007669"/>
    <property type="project" value="UniProtKB-SubCell"/>
</dbReference>
<dbReference type="PANTHER" id="PTHR48449:SF1">
    <property type="entry name" value="DUF1985 DOMAIN-CONTAINING PROTEIN"/>
    <property type="match status" value="1"/>
</dbReference>
<comment type="caution">
    <text evidence="8">The sequence shown here is derived from an EMBL/GenBank/DDBJ whole genome shotgun (WGS) entry which is preliminary data.</text>
</comment>
<evidence type="ECO:0000313" key="9">
    <source>
        <dbReference type="Proteomes" id="UP001190926"/>
    </source>
</evidence>
<dbReference type="EMBL" id="SDAM02000059">
    <property type="protein sequence ID" value="KAH6833167.1"/>
    <property type="molecule type" value="Genomic_DNA"/>
</dbReference>
<evidence type="ECO:0000256" key="3">
    <source>
        <dbReference type="ARBA" id="ARBA00023125"/>
    </source>
</evidence>
<dbReference type="InterPro" id="IPR003340">
    <property type="entry name" value="B3_DNA-bd"/>
</dbReference>
<evidence type="ECO:0000256" key="4">
    <source>
        <dbReference type="ARBA" id="ARBA00023163"/>
    </source>
</evidence>
<keyword evidence="2" id="KW-0805">Transcription regulation</keyword>
<comment type="subcellular location">
    <subcellularLocation>
        <location evidence="1">Nucleus</location>
    </subcellularLocation>
</comment>
<dbReference type="Proteomes" id="UP001190926">
    <property type="component" value="Unassembled WGS sequence"/>
</dbReference>
<organism evidence="8 9">
    <name type="scientific">Perilla frutescens var. hirtella</name>
    <name type="common">Perilla citriodora</name>
    <name type="synonym">Perilla setoyensis</name>
    <dbReference type="NCBI Taxonomy" id="608512"/>
    <lineage>
        <taxon>Eukaryota</taxon>
        <taxon>Viridiplantae</taxon>
        <taxon>Streptophyta</taxon>
        <taxon>Embryophyta</taxon>
        <taxon>Tracheophyta</taxon>
        <taxon>Spermatophyta</taxon>
        <taxon>Magnoliopsida</taxon>
        <taxon>eudicotyledons</taxon>
        <taxon>Gunneridae</taxon>
        <taxon>Pentapetalae</taxon>
        <taxon>asterids</taxon>
        <taxon>lamiids</taxon>
        <taxon>Lamiales</taxon>
        <taxon>Lamiaceae</taxon>
        <taxon>Nepetoideae</taxon>
        <taxon>Elsholtzieae</taxon>
        <taxon>Perilla</taxon>
    </lineage>
</organism>
<keyword evidence="3" id="KW-0238">DNA-binding</keyword>
<evidence type="ECO:0000256" key="5">
    <source>
        <dbReference type="ARBA" id="ARBA00023242"/>
    </source>
</evidence>
<reference evidence="8 9" key="1">
    <citation type="journal article" date="2021" name="Nat. Commun.">
        <title>Incipient diploidization of the medicinal plant Perilla within 10,000 years.</title>
        <authorList>
            <person name="Zhang Y."/>
            <person name="Shen Q."/>
            <person name="Leng L."/>
            <person name="Zhang D."/>
            <person name="Chen S."/>
            <person name="Shi Y."/>
            <person name="Ning Z."/>
            <person name="Chen S."/>
        </authorList>
    </citation>
    <scope>NUCLEOTIDE SEQUENCE [LARGE SCALE GENOMIC DNA]</scope>
    <source>
        <strain evidence="9">cv. PC099</strain>
    </source>
</reference>
<dbReference type="InterPro" id="IPR015300">
    <property type="entry name" value="DNA-bd_pseudobarrel_sf"/>
</dbReference>
<keyword evidence="4" id="KW-0804">Transcription</keyword>
<keyword evidence="9" id="KW-1185">Reference proteome</keyword>
<evidence type="ECO:0000259" key="7">
    <source>
        <dbReference type="PROSITE" id="PS50863"/>
    </source>
</evidence>
<dbReference type="AlphaFoldDB" id="A0AAD4JG63"/>
<feature type="domain" description="TF-B3" evidence="7">
    <location>
        <begin position="423"/>
        <end position="519"/>
    </location>
</feature>
<evidence type="ECO:0000256" key="6">
    <source>
        <dbReference type="SAM" id="MobiDB-lite"/>
    </source>
</evidence>
<feature type="region of interest" description="Disordered" evidence="6">
    <location>
        <begin position="352"/>
        <end position="374"/>
    </location>
</feature>
<proteinExistence type="predicted"/>
<dbReference type="Gene3D" id="2.40.330.10">
    <property type="entry name" value="DNA-binding pseudobarrel domain"/>
    <property type="match status" value="1"/>
</dbReference>
<dbReference type="SUPFAM" id="SSF101936">
    <property type="entry name" value="DNA-binding pseudobarrel domain"/>
    <property type="match status" value="1"/>
</dbReference>
<evidence type="ECO:0000256" key="1">
    <source>
        <dbReference type="ARBA" id="ARBA00004123"/>
    </source>
</evidence>
<feature type="compositionally biased region" description="Polar residues" evidence="6">
    <location>
        <begin position="354"/>
        <end position="367"/>
    </location>
</feature>
<sequence>MSAMKASWFGHLFSIPDLKFQGQLHNMLLRRLVNSSLKHLVLSFNINGRNLDFTPFDFAIITGLKFSPCSILPVESELHRCVFGSKCSITVDEIEKAFKAECRASAGCSELSLKLAFLLILFGILLVRGSRNKNVDMTYLHLADDIQMGEVAYDLVVRQTHRAKFTLDKLLRNDKRIQLDANGFSLVLQVWAYEVIPVVARNAAQKIECAANYFPRILRWIATKPIKFDIVYTYFHNVKSDTLHMLICPTDFEKQLLHVLGVYEIPSPLLKNNHQAQSVECGGSQPPATDVVEELVSVPLTEESLTIPNITFNDHVVSNLQRRVAKLEQYIHEMKTSRQIEVYSVRINRPGLRSGSSSAHMESNKPTVKSHMPKRSKRHIDALLNLLIIMAKKEPVRFFSRSCSMWHHTTLRSMTSTGSISYKSFCLPTVDYAEHAIIMIPQKFVSKDVLVIYLRGVRLESVACTHVWKVKIQRIDGNYYMTDGWNKFKTNNWLTKFDILKFEMQADMDRWEVWAYNAFGTKKLRCPSDLGMYTSGLFHHHRFYF</sequence>
<gene>
    <name evidence="8" type="ORF">C2S53_008110</name>
</gene>
<dbReference type="PANTHER" id="PTHR48449">
    <property type="entry name" value="DUF1985 DOMAIN-CONTAINING PROTEIN"/>
    <property type="match status" value="1"/>
</dbReference>
<name>A0AAD4JG63_PERFH</name>
<evidence type="ECO:0000313" key="8">
    <source>
        <dbReference type="EMBL" id="KAH6833167.1"/>
    </source>
</evidence>
<accession>A0AAD4JG63</accession>
<evidence type="ECO:0000256" key="2">
    <source>
        <dbReference type="ARBA" id="ARBA00023015"/>
    </source>
</evidence>
<dbReference type="PROSITE" id="PS50863">
    <property type="entry name" value="B3"/>
    <property type="match status" value="1"/>
</dbReference>